<dbReference type="InterPro" id="IPR039426">
    <property type="entry name" value="TonB-dep_rcpt-like"/>
</dbReference>
<keyword evidence="17" id="KW-1185">Reference proteome</keyword>
<evidence type="ECO:0000256" key="1">
    <source>
        <dbReference type="ARBA" id="ARBA00004571"/>
    </source>
</evidence>
<evidence type="ECO:0000259" key="14">
    <source>
        <dbReference type="Pfam" id="PF00593"/>
    </source>
</evidence>
<dbReference type="InterPro" id="IPR012910">
    <property type="entry name" value="Plug_dom"/>
</dbReference>
<keyword evidence="2 11" id="KW-0813">Transport</keyword>
<comment type="subcellular location">
    <subcellularLocation>
        <location evidence="1 11">Cell outer membrane</location>
        <topology evidence="1 11">Multi-pass membrane protein</topology>
    </subcellularLocation>
</comment>
<evidence type="ECO:0000259" key="15">
    <source>
        <dbReference type="Pfam" id="PF07715"/>
    </source>
</evidence>
<evidence type="ECO:0000256" key="3">
    <source>
        <dbReference type="ARBA" id="ARBA00022452"/>
    </source>
</evidence>
<keyword evidence="8 12" id="KW-0798">TonB box</keyword>
<dbReference type="Pfam" id="PF00593">
    <property type="entry name" value="TonB_dep_Rec_b-barrel"/>
    <property type="match status" value="1"/>
</dbReference>
<evidence type="ECO:0000256" key="8">
    <source>
        <dbReference type="ARBA" id="ARBA00023077"/>
    </source>
</evidence>
<dbReference type="Gene3D" id="2.40.170.20">
    <property type="entry name" value="TonB-dependent receptor, beta-barrel domain"/>
    <property type="match status" value="1"/>
</dbReference>
<keyword evidence="5 11" id="KW-0812">Transmembrane</keyword>
<evidence type="ECO:0000256" key="4">
    <source>
        <dbReference type="ARBA" id="ARBA00022496"/>
    </source>
</evidence>
<dbReference type="RefSeq" id="WP_013077650.1">
    <property type="nucleotide sequence ID" value="NZ_CP027850.1"/>
</dbReference>
<reference evidence="16 17" key="1">
    <citation type="journal article" date="2015" name="Biotechnol. Bioeng.">
        <title>Genome sequence and phenotypic characterization of Caulobacter segnis.</title>
        <authorList>
            <person name="Patel S."/>
            <person name="Fletcher B."/>
            <person name="Scott D.C."/>
            <person name="Ely B."/>
        </authorList>
    </citation>
    <scope>NUCLEOTIDE SEQUENCE [LARGE SCALE GENOMIC DNA]</scope>
    <source>
        <strain evidence="16 17">TK0059</strain>
    </source>
</reference>
<keyword evidence="3 11" id="KW-1134">Transmembrane beta strand</keyword>
<dbReference type="SUPFAM" id="SSF56935">
    <property type="entry name" value="Porins"/>
    <property type="match status" value="1"/>
</dbReference>
<dbReference type="Pfam" id="PF07715">
    <property type="entry name" value="Plug"/>
    <property type="match status" value="1"/>
</dbReference>
<keyword evidence="16" id="KW-0675">Receptor</keyword>
<sequence length="788" mass="85011">MAGIVMLCRLGPIALLAVQAFVSSALAQHAVPIATEPSPSRPSDYDEILVLAQGRLQRLRDVPISASVVGGVDIQSWNLNDLTAITASVPGVRVSPGPGADHVHIRGVGSGENAGFEQSVSTFVDGAYRGRGRAIRASLFDVERVEVLKGPQTTFFGNNAIAGAFNIVTRKPAREAQYDATALYAPTDGEYALEAAISTPVSPTLSVRLAGKLSGMDGYTRNAVNGELGPHLRDFVGRVSVRREPSPIWELDARVDYGRNRDTEQSQYQLVNCPPPAAFGNPIGVCANQQAASGGALDDRLDYDASVLPSFFDYDFVEASMTNRWRIGGANLKWISSYFRHDFSQMNTVFPVDYPGIANTPFVHNVFNGEVARSVSNEVRLESEGGGVLKWMIGAYYAHGELSADLLSGSYFAPLGLLGAPYFDAETPFANLGALEESAETKSAFASASVRLSDAVRLNLGARYTRVSKQTERSLVFGSAFPTATFDTFVPAPDAVQLQIADGLDAEIGPFDKPSRVDDKFMPSASVQYDVTPRVMAYVSYANGFKAGGYALNSVGNMFDAETVNAYEIGIKGTARDRTVSFNLAAYRSDYDNLQESTADFRVDGSIIFLVKNVATSRSQGVDLSASARASRWFTLRADIGYLDAVYRSFTDGPCTSYQQLTRPAPCIQDLSGKRKAFAPTWSGGIGATLTAPVGNIKLRADPLVYFTSSYYGQATADRELLQKAYAKFDLRIAAAPVDGRWEIALIGRNLTDKATASYRNSLPTSPGSSFALVERPRSFAIQVLARR</sequence>
<keyword evidence="13" id="KW-0732">Signal</keyword>
<evidence type="ECO:0000256" key="2">
    <source>
        <dbReference type="ARBA" id="ARBA00022448"/>
    </source>
</evidence>
<organism evidence="16 17">
    <name type="scientific">Caulobacter segnis</name>
    <dbReference type="NCBI Taxonomy" id="88688"/>
    <lineage>
        <taxon>Bacteria</taxon>
        <taxon>Pseudomonadati</taxon>
        <taxon>Pseudomonadota</taxon>
        <taxon>Alphaproteobacteria</taxon>
        <taxon>Caulobacterales</taxon>
        <taxon>Caulobacteraceae</taxon>
        <taxon>Caulobacter</taxon>
    </lineage>
</organism>
<feature type="domain" description="TonB-dependent receptor-like beta-barrel" evidence="14">
    <location>
        <begin position="295"/>
        <end position="751"/>
    </location>
</feature>
<gene>
    <name evidence="16" type="ORF">B7G68_02395</name>
</gene>
<evidence type="ECO:0000313" key="16">
    <source>
        <dbReference type="EMBL" id="AVQ00811.1"/>
    </source>
</evidence>
<dbReference type="PANTHER" id="PTHR32552:SF81">
    <property type="entry name" value="TONB-DEPENDENT OUTER MEMBRANE RECEPTOR"/>
    <property type="match status" value="1"/>
</dbReference>
<evidence type="ECO:0000256" key="6">
    <source>
        <dbReference type="ARBA" id="ARBA00023004"/>
    </source>
</evidence>
<evidence type="ECO:0000256" key="10">
    <source>
        <dbReference type="ARBA" id="ARBA00023237"/>
    </source>
</evidence>
<name>A0ABM6TCI4_9CAUL</name>
<keyword evidence="4" id="KW-0410">Iron transport</keyword>
<comment type="similarity">
    <text evidence="11 12">Belongs to the TonB-dependent receptor family.</text>
</comment>
<dbReference type="PANTHER" id="PTHR32552">
    <property type="entry name" value="FERRICHROME IRON RECEPTOR-RELATED"/>
    <property type="match status" value="1"/>
</dbReference>
<keyword evidence="6" id="KW-0408">Iron</keyword>
<keyword evidence="7" id="KW-0406">Ion transport</keyword>
<evidence type="ECO:0000313" key="17">
    <source>
        <dbReference type="Proteomes" id="UP000240527"/>
    </source>
</evidence>
<evidence type="ECO:0000256" key="5">
    <source>
        <dbReference type="ARBA" id="ARBA00022692"/>
    </source>
</evidence>
<dbReference type="EMBL" id="CP027850">
    <property type="protein sequence ID" value="AVQ00811.1"/>
    <property type="molecule type" value="Genomic_DNA"/>
</dbReference>
<evidence type="ECO:0000256" key="7">
    <source>
        <dbReference type="ARBA" id="ARBA00023065"/>
    </source>
</evidence>
<dbReference type="Proteomes" id="UP000240527">
    <property type="component" value="Chromosome"/>
</dbReference>
<dbReference type="PROSITE" id="PS52016">
    <property type="entry name" value="TONB_DEPENDENT_REC_3"/>
    <property type="match status" value="1"/>
</dbReference>
<feature type="signal peptide" evidence="13">
    <location>
        <begin position="1"/>
        <end position="27"/>
    </location>
</feature>
<keyword evidence="9 11" id="KW-0472">Membrane</keyword>
<proteinExistence type="inferred from homology"/>
<evidence type="ECO:0000256" key="13">
    <source>
        <dbReference type="SAM" id="SignalP"/>
    </source>
</evidence>
<evidence type="ECO:0000256" key="11">
    <source>
        <dbReference type="PROSITE-ProRule" id="PRU01360"/>
    </source>
</evidence>
<dbReference type="InterPro" id="IPR036942">
    <property type="entry name" value="Beta-barrel_TonB_sf"/>
</dbReference>
<evidence type="ECO:0000256" key="9">
    <source>
        <dbReference type="ARBA" id="ARBA00023136"/>
    </source>
</evidence>
<feature type="chain" id="PRO_5046847153" evidence="13">
    <location>
        <begin position="28"/>
        <end position="788"/>
    </location>
</feature>
<protein>
    <submittedName>
        <fullName evidence="16">TonB-dependent receptor</fullName>
    </submittedName>
</protein>
<evidence type="ECO:0000256" key="12">
    <source>
        <dbReference type="RuleBase" id="RU003357"/>
    </source>
</evidence>
<accession>A0ABM6TCI4</accession>
<dbReference type="InterPro" id="IPR000531">
    <property type="entry name" value="Beta-barrel_TonB"/>
</dbReference>
<keyword evidence="10 11" id="KW-0998">Cell outer membrane</keyword>
<feature type="domain" description="TonB-dependent receptor plug" evidence="15">
    <location>
        <begin position="59"/>
        <end position="164"/>
    </location>
</feature>